<reference evidence="2" key="1">
    <citation type="journal article" date="2022" name="Mol. Ecol. Resour.">
        <title>The genomes of chicory, endive, great burdock and yacon provide insights into Asteraceae palaeo-polyploidization history and plant inulin production.</title>
        <authorList>
            <person name="Fan W."/>
            <person name="Wang S."/>
            <person name="Wang H."/>
            <person name="Wang A."/>
            <person name="Jiang F."/>
            <person name="Liu H."/>
            <person name="Zhao H."/>
            <person name="Xu D."/>
            <person name="Zhang Y."/>
        </authorList>
    </citation>
    <scope>NUCLEOTIDE SEQUENCE [LARGE SCALE GENOMIC DNA]</scope>
    <source>
        <strain evidence="2">cv. Yunnan</strain>
    </source>
</reference>
<dbReference type="EMBL" id="CM042041">
    <property type="protein sequence ID" value="KAI3713354.1"/>
    <property type="molecule type" value="Genomic_DNA"/>
</dbReference>
<proteinExistence type="predicted"/>
<organism evidence="1 2">
    <name type="scientific">Smallanthus sonchifolius</name>
    <dbReference type="NCBI Taxonomy" id="185202"/>
    <lineage>
        <taxon>Eukaryota</taxon>
        <taxon>Viridiplantae</taxon>
        <taxon>Streptophyta</taxon>
        <taxon>Embryophyta</taxon>
        <taxon>Tracheophyta</taxon>
        <taxon>Spermatophyta</taxon>
        <taxon>Magnoliopsida</taxon>
        <taxon>eudicotyledons</taxon>
        <taxon>Gunneridae</taxon>
        <taxon>Pentapetalae</taxon>
        <taxon>asterids</taxon>
        <taxon>campanulids</taxon>
        <taxon>Asterales</taxon>
        <taxon>Asteraceae</taxon>
        <taxon>Asteroideae</taxon>
        <taxon>Heliantheae alliance</taxon>
        <taxon>Millerieae</taxon>
        <taxon>Smallanthus</taxon>
    </lineage>
</organism>
<protein>
    <submittedName>
        <fullName evidence="1">Uncharacterized protein</fullName>
    </submittedName>
</protein>
<dbReference type="Proteomes" id="UP001056120">
    <property type="component" value="Linkage Group LG24"/>
</dbReference>
<evidence type="ECO:0000313" key="1">
    <source>
        <dbReference type="EMBL" id="KAI3713354.1"/>
    </source>
</evidence>
<accession>A0ACB9ASX3</accession>
<keyword evidence="2" id="KW-1185">Reference proteome</keyword>
<sequence length="857" mass="95318">MVGDISQGLKDLNHPLTPLAYFGATCTSLDKLLSSDPNPPAHHIHHHLLHHSPRLFSGRNPTTFPLCLLAHVCVREVMQGFQRTSVLSPASEAIASTFERFLLLAGGSNTNPKEASRAQEVLYVLDSLKDTLPLMSLNFSTNILNYFKSLLALHQLAATRRITDALYLLCLQPTVDVSPEALIDLLCSLATSVSSNEMSGDNLTFTARLLDAGMKKIMAGGSVTKSTPTIIEKLCATVESLLDYSFAAVWDMSFQVVSVMKQLHDCMGVAVVALGPETFLKFLPLNIEAQDPSEANVWFLPILKQNIVGAHLSFFNESLLDNIRVLKLQSAKVQVFLIFDGLVYSLWSLLPSLCNYPVDTAESFKDLEKELCHSLGEESDFRGVICSGLQILIQQNKRIIEGENEPSGKVSISQQRAVSAYASEVAARNLDVLRSFAREFLSTLSGVIMKSTKDDGGSLQRTIGEFASIADKGVVSRLYKNTMNKLLKVTEEAGKMQNTKGSSSMEIDNSSNDTSLSLTRAKLFDLAFLPGLGTEEIDVLFVAVEPALKDTESSIQKKAYKVLSTILEDKSEQLKREIVASFLTEIVLGLKEVKQLLKMLIKKCGLDAVKEVMPEEHMKLLTNIRKINERKERKHSANTEETKSRQSKATTSRLSRWNHTKIFSDFGDEETDNGDSEAMVFSGRHSRLTSKKSKRARKRLAEDSYEQLDDEPLDLLDREKMRSSLRTSDNLKRKLQSFKREKEITATGSDSDVRSVASRKPEKRRKTSQSGWAYTGSEYSSKKAGGDVKRKGKLEPYAYWPLDRKMVSRRPEHRAAARKGMSSVVKKLEGQTVSNALAMEGLKPKRSKKNSNHKKHG</sequence>
<evidence type="ECO:0000313" key="2">
    <source>
        <dbReference type="Proteomes" id="UP001056120"/>
    </source>
</evidence>
<comment type="caution">
    <text evidence="1">The sequence shown here is derived from an EMBL/GenBank/DDBJ whole genome shotgun (WGS) entry which is preliminary data.</text>
</comment>
<name>A0ACB9ASX3_9ASTR</name>
<reference evidence="1 2" key="2">
    <citation type="journal article" date="2022" name="Mol. Ecol. Resour.">
        <title>The genomes of chicory, endive, great burdock and yacon provide insights into Asteraceae paleo-polyploidization history and plant inulin production.</title>
        <authorList>
            <person name="Fan W."/>
            <person name="Wang S."/>
            <person name="Wang H."/>
            <person name="Wang A."/>
            <person name="Jiang F."/>
            <person name="Liu H."/>
            <person name="Zhao H."/>
            <person name="Xu D."/>
            <person name="Zhang Y."/>
        </authorList>
    </citation>
    <scope>NUCLEOTIDE SEQUENCE [LARGE SCALE GENOMIC DNA]</scope>
    <source>
        <strain evidence="2">cv. Yunnan</strain>
        <tissue evidence="1">Leaves</tissue>
    </source>
</reference>
<gene>
    <name evidence="1" type="ORF">L1987_71931</name>
</gene>